<dbReference type="EMBL" id="CM003605">
    <property type="protein sequence ID" value="KYP71249.1"/>
    <property type="molecule type" value="Genomic_DNA"/>
</dbReference>
<feature type="domain" description="HMA" evidence="7">
    <location>
        <begin position="9"/>
        <end position="72"/>
    </location>
</feature>
<dbReference type="PANTHER" id="PTHR45868">
    <property type="entry name" value="HEAVY METAL-ASSOCIATED ISOPRENYLATED PLANT PROTEIN 33-RELATED"/>
    <property type="match status" value="1"/>
</dbReference>
<dbReference type="STRING" id="3821.A0A151TVZ5"/>
<evidence type="ECO:0000256" key="6">
    <source>
        <dbReference type="SAM" id="MobiDB-lite"/>
    </source>
</evidence>
<evidence type="ECO:0000256" key="5">
    <source>
        <dbReference type="ARBA" id="ARBA00024045"/>
    </source>
</evidence>
<feature type="region of interest" description="Disordered" evidence="6">
    <location>
        <begin position="360"/>
        <end position="396"/>
    </location>
</feature>
<evidence type="ECO:0000256" key="3">
    <source>
        <dbReference type="ARBA" id="ARBA00023288"/>
    </source>
</evidence>
<organism evidence="8 9">
    <name type="scientific">Cajanus cajan</name>
    <name type="common">Pigeon pea</name>
    <name type="synonym">Cajanus indicus</name>
    <dbReference type="NCBI Taxonomy" id="3821"/>
    <lineage>
        <taxon>Eukaryota</taxon>
        <taxon>Viridiplantae</taxon>
        <taxon>Streptophyta</taxon>
        <taxon>Embryophyta</taxon>
        <taxon>Tracheophyta</taxon>
        <taxon>Spermatophyta</taxon>
        <taxon>Magnoliopsida</taxon>
        <taxon>eudicotyledons</taxon>
        <taxon>Gunneridae</taxon>
        <taxon>Pentapetalae</taxon>
        <taxon>rosids</taxon>
        <taxon>fabids</taxon>
        <taxon>Fabales</taxon>
        <taxon>Fabaceae</taxon>
        <taxon>Papilionoideae</taxon>
        <taxon>50 kb inversion clade</taxon>
        <taxon>NPAAA clade</taxon>
        <taxon>indigoferoid/millettioid clade</taxon>
        <taxon>Phaseoleae</taxon>
        <taxon>Cajanus</taxon>
    </lineage>
</organism>
<evidence type="ECO:0000313" key="8">
    <source>
        <dbReference type="EMBL" id="KYP71249.1"/>
    </source>
</evidence>
<keyword evidence="9" id="KW-1185">Reference proteome</keyword>
<dbReference type="Gramene" id="C.cajan_10208.t">
    <property type="protein sequence ID" value="C.cajan_10208.t"/>
    <property type="gene ID" value="C.cajan_10208"/>
</dbReference>
<keyword evidence="2" id="KW-0479">Metal-binding</keyword>
<feature type="compositionally biased region" description="Polar residues" evidence="6">
    <location>
        <begin position="214"/>
        <end position="232"/>
    </location>
</feature>
<evidence type="ECO:0000256" key="2">
    <source>
        <dbReference type="ARBA" id="ARBA00022723"/>
    </source>
</evidence>
<dbReference type="CDD" id="cd00371">
    <property type="entry name" value="HMA"/>
    <property type="match status" value="1"/>
</dbReference>
<evidence type="ECO:0000313" key="9">
    <source>
        <dbReference type="Proteomes" id="UP000075243"/>
    </source>
</evidence>
<feature type="region of interest" description="Disordered" evidence="6">
    <location>
        <begin position="251"/>
        <end position="304"/>
    </location>
</feature>
<protein>
    <recommendedName>
        <fullName evidence="7">HMA domain-containing protein</fullName>
    </recommendedName>
</protein>
<dbReference type="Gene3D" id="3.30.70.100">
    <property type="match status" value="1"/>
</dbReference>
<dbReference type="Pfam" id="PF00403">
    <property type="entry name" value="HMA"/>
    <property type="match status" value="1"/>
</dbReference>
<feature type="compositionally biased region" description="Basic and acidic residues" evidence="6">
    <location>
        <begin position="386"/>
        <end position="396"/>
    </location>
</feature>
<accession>A0A151TVZ5</accession>
<keyword evidence="1" id="KW-0488">Methylation</keyword>
<feature type="compositionally biased region" description="Basic and acidic residues" evidence="6">
    <location>
        <begin position="331"/>
        <end position="345"/>
    </location>
</feature>
<evidence type="ECO:0000259" key="7">
    <source>
        <dbReference type="PROSITE" id="PS50846"/>
    </source>
</evidence>
<dbReference type="PROSITE" id="PS50846">
    <property type="entry name" value="HMA_2"/>
    <property type="match status" value="1"/>
</dbReference>
<gene>
    <name evidence="8" type="ORF">KK1_010498</name>
</gene>
<dbReference type="GO" id="GO:0046872">
    <property type="term" value="F:metal ion binding"/>
    <property type="evidence" value="ECO:0007669"/>
    <property type="project" value="UniProtKB-KW"/>
</dbReference>
<reference evidence="8 9" key="1">
    <citation type="journal article" date="2012" name="Nat. Biotechnol.">
        <title>Draft genome sequence of pigeonpea (Cajanus cajan), an orphan legume crop of resource-poor farmers.</title>
        <authorList>
            <person name="Varshney R.K."/>
            <person name="Chen W."/>
            <person name="Li Y."/>
            <person name="Bharti A.K."/>
            <person name="Saxena R.K."/>
            <person name="Schlueter J.A."/>
            <person name="Donoghue M.T."/>
            <person name="Azam S."/>
            <person name="Fan G."/>
            <person name="Whaley A.M."/>
            <person name="Farmer A.D."/>
            <person name="Sheridan J."/>
            <person name="Iwata A."/>
            <person name="Tuteja R."/>
            <person name="Penmetsa R.V."/>
            <person name="Wu W."/>
            <person name="Upadhyaya H.D."/>
            <person name="Yang S.P."/>
            <person name="Shah T."/>
            <person name="Saxena K.B."/>
            <person name="Michael T."/>
            <person name="McCombie W.R."/>
            <person name="Yang B."/>
            <person name="Zhang G."/>
            <person name="Yang H."/>
            <person name="Wang J."/>
            <person name="Spillane C."/>
            <person name="Cook D.R."/>
            <person name="May G.D."/>
            <person name="Xu X."/>
            <person name="Jackson S.A."/>
        </authorList>
    </citation>
    <scope>NUCLEOTIDE SEQUENCE [LARGE SCALE GENOMIC DNA]</scope>
    <source>
        <strain evidence="9">cv. Asha</strain>
    </source>
</reference>
<proteinExistence type="inferred from homology"/>
<dbReference type="OMA" id="QHHYQHE"/>
<feature type="region of interest" description="Disordered" evidence="6">
    <location>
        <begin position="319"/>
        <end position="345"/>
    </location>
</feature>
<feature type="region of interest" description="Disordered" evidence="6">
    <location>
        <begin position="160"/>
        <end position="237"/>
    </location>
</feature>
<dbReference type="OrthoDB" id="689350at2759"/>
<feature type="compositionally biased region" description="Acidic residues" evidence="6">
    <location>
        <begin position="160"/>
        <end position="186"/>
    </location>
</feature>
<keyword evidence="3" id="KW-0449">Lipoprotein</keyword>
<dbReference type="InterPro" id="IPR036163">
    <property type="entry name" value="HMA_dom_sf"/>
</dbReference>
<dbReference type="PANTHER" id="PTHR45868:SF83">
    <property type="entry name" value="HEAVY METAL-ASSOCIATED ISOPRENYLATED PLANT PROTEIN 33"/>
    <property type="match status" value="1"/>
</dbReference>
<comment type="similarity">
    <text evidence="5">Belongs to the HIPP family.</text>
</comment>
<dbReference type="InterPro" id="IPR006121">
    <property type="entry name" value="HMA_dom"/>
</dbReference>
<dbReference type="SUPFAM" id="SSF55008">
    <property type="entry name" value="HMA, heavy metal-associated domain"/>
    <property type="match status" value="1"/>
</dbReference>
<keyword evidence="4" id="KW-0636">Prenylation</keyword>
<dbReference type="Proteomes" id="UP000075243">
    <property type="component" value="Chromosome 3"/>
</dbReference>
<dbReference type="AlphaFoldDB" id="A0A151TVZ5"/>
<sequence>MSKQDLFKIQSCVLKVNIHCDGCEKKVKKLLQKIEGVYSVRVDADEGKVVVAGDVDPAKLVKKLKRAGKHAEIWGGGQKGMMFDQNYSINSPFQNMLVDNGKGAKDNKSQNHKGQKGRVVVGGGHQDQVGQLAHFQNVKGVQDFKVPTKEHKSVKFNLPEEDFGVNDDDGFDEHEDNFDDYDEEEEKGVGHSTMHQNKMMPMMGDGRGPHGPAISNNSLKDNAYGSRNNNGSVEKGDVIDPTMLFKGKGGNYIATKSDNNGGKKSGLKYENKNEDKPKHKGSAFGDYDNKKKNGKSDGGLLGRLLGFGKKSKKVEFEEVTYGNRSKNQNNKGKEGKLKGHEGKKDIDFDDFGDYDDTLFHHKNSKRGKDEQTVPSPKAGNYPMDSKGGKEDHMGPSPKMDDYPMRHEMENIPAMQGVPSMKSGGGGYQGMQMQHAPYNNNLQQQQHYLTMMMNQHQHQQANVNNNNNMMYPPAMMYGMPHPSMNYMPPPPMPSHPMADPITHTFSDENVESCSIM</sequence>
<feature type="compositionally biased region" description="Basic and acidic residues" evidence="6">
    <location>
        <begin position="267"/>
        <end position="277"/>
    </location>
</feature>
<name>A0A151TVZ5_CAJCA</name>
<evidence type="ECO:0000256" key="4">
    <source>
        <dbReference type="ARBA" id="ARBA00023289"/>
    </source>
</evidence>
<dbReference type="FunFam" id="3.30.70.100:FF:000008">
    <property type="entry name" value="Copper transport protein ATOX1"/>
    <property type="match status" value="1"/>
</dbReference>
<evidence type="ECO:0000256" key="1">
    <source>
        <dbReference type="ARBA" id="ARBA00022481"/>
    </source>
</evidence>